<dbReference type="SMART" id="SM00382">
    <property type="entry name" value="AAA"/>
    <property type="match status" value="1"/>
</dbReference>
<dbReference type="SUPFAM" id="SSF52540">
    <property type="entry name" value="P-loop containing nucleoside triphosphate hydrolases"/>
    <property type="match status" value="1"/>
</dbReference>
<proteinExistence type="predicted"/>
<evidence type="ECO:0000313" key="9">
    <source>
        <dbReference type="Proteomes" id="UP000318141"/>
    </source>
</evidence>
<dbReference type="InterPro" id="IPR050093">
    <property type="entry name" value="ABC_SmlMolc_Importer"/>
</dbReference>
<evidence type="ECO:0000256" key="1">
    <source>
        <dbReference type="ARBA" id="ARBA00022448"/>
    </source>
</evidence>
<dbReference type="EMBL" id="VLJN01000040">
    <property type="protein sequence ID" value="TWG81121.1"/>
    <property type="molecule type" value="Genomic_DNA"/>
</dbReference>
<feature type="region of interest" description="Disordered" evidence="6">
    <location>
        <begin position="1"/>
        <end position="28"/>
    </location>
</feature>
<keyword evidence="3" id="KW-0472">Membrane</keyword>
<keyword evidence="2" id="KW-1003">Cell membrane</keyword>
<dbReference type="Proteomes" id="UP000318141">
    <property type="component" value="Unassembled WGS sequence"/>
</dbReference>
<evidence type="ECO:0000259" key="7">
    <source>
        <dbReference type="SMART" id="SM00382"/>
    </source>
</evidence>
<dbReference type="GO" id="GO:0016887">
    <property type="term" value="F:ATP hydrolysis activity"/>
    <property type="evidence" value="ECO:0007669"/>
    <property type="project" value="InterPro"/>
</dbReference>
<evidence type="ECO:0000256" key="6">
    <source>
        <dbReference type="SAM" id="MobiDB-lite"/>
    </source>
</evidence>
<organism evidence="8 9">
    <name type="scientific">Cupriavidus gilardii J11</name>
    <dbReference type="NCBI Taxonomy" id="936133"/>
    <lineage>
        <taxon>Bacteria</taxon>
        <taxon>Pseudomonadati</taxon>
        <taxon>Pseudomonadota</taxon>
        <taxon>Betaproteobacteria</taxon>
        <taxon>Burkholderiales</taxon>
        <taxon>Burkholderiaceae</taxon>
        <taxon>Cupriavidus</taxon>
    </lineage>
</organism>
<keyword evidence="1" id="KW-0813">Transport</keyword>
<feature type="domain" description="AAA+ ATPase" evidence="7">
    <location>
        <begin position="62"/>
        <end position="160"/>
    </location>
</feature>
<keyword evidence="5 8" id="KW-0067">ATP-binding</keyword>
<keyword evidence="3" id="KW-0997">Cell inner membrane</keyword>
<dbReference type="Pfam" id="PF00005">
    <property type="entry name" value="ABC_tran"/>
    <property type="match status" value="1"/>
</dbReference>
<name>A0A562B7D5_9BURK</name>
<dbReference type="AlphaFoldDB" id="A0A562B7D5"/>
<dbReference type="PANTHER" id="PTHR42781">
    <property type="entry name" value="SPERMIDINE/PUTRESCINE IMPORT ATP-BINDING PROTEIN POTA"/>
    <property type="match status" value="1"/>
</dbReference>
<dbReference type="PANTHER" id="PTHR42781:SF4">
    <property type="entry name" value="SPERMIDINE_PUTRESCINE IMPORT ATP-BINDING PROTEIN POTA"/>
    <property type="match status" value="1"/>
</dbReference>
<evidence type="ECO:0000256" key="5">
    <source>
        <dbReference type="ARBA" id="ARBA00022840"/>
    </source>
</evidence>
<accession>A0A562B7D5</accession>
<protein>
    <submittedName>
        <fullName evidence="8">Iron(III) transport system ATP-binding protein</fullName>
    </submittedName>
</protein>
<feature type="non-terminal residue" evidence="8">
    <location>
        <position position="167"/>
    </location>
</feature>
<dbReference type="InterPro" id="IPR027417">
    <property type="entry name" value="P-loop_NTPase"/>
</dbReference>
<evidence type="ECO:0000256" key="3">
    <source>
        <dbReference type="ARBA" id="ARBA00022519"/>
    </source>
</evidence>
<keyword evidence="4" id="KW-0547">Nucleotide-binding</keyword>
<reference evidence="8 9" key="1">
    <citation type="submission" date="2019-07" db="EMBL/GenBank/DDBJ databases">
        <title>Genome sequencing of lignin-degrading bacterial isolates.</title>
        <authorList>
            <person name="Gladden J."/>
        </authorList>
    </citation>
    <scope>NUCLEOTIDE SEQUENCE [LARGE SCALE GENOMIC DNA]</scope>
    <source>
        <strain evidence="8 9">J11</strain>
    </source>
</reference>
<sequence>MAAMSESADASPATREHRPGPLADMSVPTAAAPAPDVLRVEAIRHGYGERIVVDDLSFTLARGRIACLLGPSGCGKTTVLRAIAGFEPLRGGRIVLDGQTVSSAGFSVPPERRRIGMVFQDYALFPHLDVAANIAFGLRGLDRRARRERVDEVLALVGLAGVGGRYP</sequence>
<evidence type="ECO:0000256" key="2">
    <source>
        <dbReference type="ARBA" id="ARBA00022475"/>
    </source>
</evidence>
<keyword evidence="9" id="KW-1185">Reference proteome</keyword>
<dbReference type="InterPro" id="IPR003593">
    <property type="entry name" value="AAA+_ATPase"/>
</dbReference>
<comment type="caution">
    <text evidence="8">The sequence shown here is derived from an EMBL/GenBank/DDBJ whole genome shotgun (WGS) entry which is preliminary data.</text>
</comment>
<dbReference type="Gene3D" id="3.40.50.300">
    <property type="entry name" value="P-loop containing nucleotide triphosphate hydrolases"/>
    <property type="match status" value="1"/>
</dbReference>
<evidence type="ECO:0000256" key="4">
    <source>
        <dbReference type="ARBA" id="ARBA00022741"/>
    </source>
</evidence>
<gene>
    <name evidence="8" type="ORF">L602_004500000240</name>
</gene>
<evidence type="ECO:0000313" key="8">
    <source>
        <dbReference type="EMBL" id="TWG81121.1"/>
    </source>
</evidence>
<dbReference type="InterPro" id="IPR003439">
    <property type="entry name" value="ABC_transporter-like_ATP-bd"/>
</dbReference>
<dbReference type="GO" id="GO:0005524">
    <property type="term" value="F:ATP binding"/>
    <property type="evidence" value="ECO:0007669"/>
    <property type="project" value="UniProtKB-KW"/>
</dbReference>